<dbReference type="GO" id="GO:0016740">
    <property type="term" value="F:transferase activity"/>
    <property type="evidence" value="ECO:0007669"/>
    <property type="project" value="UniProtKB-KW"/>
</dbReference>
<dbReference type="PANTHER" id="PTHR43179">
    <property type="entry name" value="RHAMNOSYLTRANSFERASE WBBL"/>
    <property type="match status" value="1"/>
</dbReference>
<keyword evidence="1" id="KW-0812">Transmembrane</keyword>
<dbReference type="InterPro" id="IPR001173">
    <property type="entry name" value="Glyco_trans_2-like"/>
</dbReference>
<dbReference type="Gene3D" id="3.90.550.10">
    <property type="entry name" value="Spore Coat Polysaccharide Biosynthesis Protein SpsA, Chain A"/>
    <property type="match status" value="1"/>
</dbReference>
<gene>
    <name evidence="3" type="ORF">DYU11_31695</name>
</gene>
<dbReference type="OrthoDB" id="9771846at2"/>
<feature type="domain" description="Glycosyltransferase 2-like" evidence="2">
    <location>
        <begin position="14"/>
        <end position="145"/>
    </location>
</feature>
<comment type="caution">
    <text evidence="3">The sequence shown here is derived from an EMBL/GenBank/DDBJ whole genome shotgun (WGS) entry which is preliminary data.</text>
</comment>
<evidence type="ECO:0000313" key="4">
    <source>
        <dbReference type="Proteomes" id="UP000283523"/>
    </source>
</evidence>
<reference evidence="3 4" key="1">
    <citation type="submission" date="2018-08" db="EMBL/GenBank/DDBJ databases">
        <title>Fibrisoma montanum sp. nov., isolated from Danxia mountain soil.</title>
        <authorList>
            <person name="Huang Y."/>
        </authorList>
    </citation>
    <scope>NUCLEOTIDE SEQUENCE [LARGE SCALE GENOMIC DNA]</scope>
    <source>
        <strain evidence="3 4">HYT19</strain>
    </source>
</reference>
<keyword evidence="4" id="KW-1185">Reference proteome</keyword>
<accession>A0A418LWK0</accession>
<evidence type="ECO:0000256" key="1">
    <source>
        <dbReference type="SAM" id="Phobius"/>
    </source>
</evidence>
<keyword evidence="3" id="KW-0808">Transferase</keyword>
<feature type="transmembrane region" description="Helical" evidence="1">
    <location>
        <begin position="269"/>
        <end position="289"/>
    </location>
</feature>
<name>A0A418LWK0_9BACT</name>
<dbReference type="AlphaFoldDB" id="A0A418LWK0"/>
<dbReference type="EMBL" id="QXED01000017">
    <property type="protein sequence ID" value="RIV17607.1"/>
    <property type="molecule type" value="Genomic_DNA"/>
</dbReference>
<dbReference type="PANTHER" id="PTHR43179:SF7">
    <property type="entry name" value="RHAMNOSYLTRANSFERASE WBBL"/>
    <property type="match status" value="1"/>
</dbReference>
<keyword evidence="1" id="KW-0472">Membrane</keyword>
<evidence type="ECO:0000313" key="3">
    <source>
        <dbReference type="EMBL" id="RIV17607.1"/>
    </source>
</evidence>
<dbReference type="CDD" id="cd04186">
    <property type="entry name" value="GT_2_like_c"/>
    <property type="match status" value="1"/>
</dbReference>
<protein>
    <submittedName>
        <fullName evidence="3">Glycosyltransferase family 2 protein</fullName>
    </submittedName>
</protein>
<keyword evidence="1" id="KW-1133">Transmembrane helix</keyword>
<dbReference type="Pfam" id="PF00535">
    <property type="entry name" value="Glycos_transf_2"/>
    <property type="match status" value="1"/>
</dbReference>
<organism evidence="3 4">
    <name type="scientific">Fibrisoma montanum</name>
    <dbReference type="NCBI Taxonomy" id="2305895"/>
    <lineage>
        <taxon>Bacteria</taxon>
        <taxon>Pseudomonadati</taxon>
        <taxon>Bacteroidota</taxon>
        <taxon>Cytophagia</taxon>
        <taxon>Cytophagales</taxon>
        <taxon>Spirosomataceae</taxon>
        <taxon>Fibrisoma</taxon>
    </lineage>
</organism>
<dbReference type="SUPFAM" id="SSF53448">
    <property type="entry name" value="Nucleotide-diphospho-sugar transferases"/>
    <property type="match status" value="1"/>
</dbReference>
<evidence type="ECO:0000259" key="2">
    <source>
        <dbReference type="Pfam" id="PF00535"/>
    </source>
</evidence>
<sequence length="335" mass="38741">MPSHYQYAVLPDLSIIIVNYKTPQLILNCLASVYAHTSGIDFEIIIVDNQSNDNSQALIQQAYPAVRWFDMGYNAGFARANNLGIKHAQGRNVLLLNSDTLLLDNLLARCVRVLDENPDVAAVGAHQLSRDRQLRPNLYTTFGQMRRAFYIIPITPFFQKLLYRFVPDTQYADPSQVDWLSGAFLMTRPSTIARAGGLDERFFMYGEDVEWGHRLGRQGRMLLLPNAAFVHLEYGSSTDYQQHEVTYINRFKPQVQVSQLLWIRKQYGAGAYLVLILHYITMIPIVFLWKMAVNLRNRQPLFSELDNQRAFAGQVRIFLRFFWQTLFNRPGFYKV</sequence>
<dbReference type="InterPro" id="IPR029044">
    <property type="entry name" value="Nucleotide-diphossugar_trans"/>
</dbReference>
<proteinExistence type="predicted"/>
<dbReference type="Proteomes" id="UP000283523">
    <property type="component" value="Unassembled WGS sequence"/>
</dbReference>